<sequence length="1257" mass="141015">MGNNQGHSNEVETVKEEKETPSCCELKRRKSKSKGASPEEREEEETREDVSQRNVLKNSFDNVSLNTDSKDSPTQHITEMDVARYASSDDRANNSLPQQDITKLKLDTDVSDYPESLFECGESQARNMNDVTNDKEGPIASKHEISKRSVTSDAFNSSALLESKMKLVEASVPVQSVLQLLENTEQESATVSYTPGHICHTGIILPETANISTPIIINTHHMPCHINAPEISDSSLPFKSEIDCLDGGGTQQVILQHEMSGACTVECATPESMAKHSNLNSANDCQDFVRKPSATMQLENQDACSVELTALEPTASLSEAKNQLSSDEKHETVISGCESGNMEETKIWNVTPNETCKNYTFANMTKAQKSKGEEEFKMVGTASSMCPVQEYISVVQQKRLESQDVILNNSIKEPDKHISQDTIDDRTCEIHKIQGKILSIDSATRKSVSDAIISTVNTSDSIQQSSKENVIQKRDDNDTLIEGNVCSEKQDSDSLKEFEETELLCLSEVEESNAVVRNEHKADFGEPAISGLDDKEMTVRHNVLQGRDEPQAEESSMTSSLNDNAKLQSGSKLQNSCQVKENLTKHKACQEGECLDLDQGCKSWKDSSCEMQYRIDSKSNNQEQLFREEDDTYSQEVDQLKIRRGEESEDGTVPPPTPSFMAIWQEEDEEKLEEEEGDVSNKETCKEHINQMGSEFGDIVCRRLSLLLESQTLLSFTDDDDIPVGENLFLASEMDENEYKYKEDIIKQSKDLNELKDENKSSLNVGKEKLSGLTDFDNIIHNSKQTDEEVIKLSNIFPKLEEKITVEIEEVNVRHDTCMFVTEELASEKSGGDIHPGHAVSADKAHSDEDKDTCRLNEHIKQDLEVKEIDKMSESSNIRETSFSETENNHNYVLGSDEEDVVEVMDALDDVIDEAYSQVFATEKAARFLETEVEMGTNQLTNQMEDEHDIKSLKMNEIDPTKNETKQHLEDKPTKKTLNPTALMSDSAQSSKEHQEGSDDTDSIADDSCILYNERDNTFSQNTLTLVDSINIQHDVRHEESSLNDTSTIPIEQEPTLSLKIQQMEEAYSRAQTVDELGDRTPTSESFPELTALTELASAAVDNLVQYHPSGRRSVSRTESDLDISEQRDDLSTEGMYADDEDDETMEILFTRTYTEPKRGTEAFISCTVVNSAFRQANKDSPFLKYAVPETLDLLEGSIEVMPPSFIKAKKEMRDIQVHLQSLRKQMEHFHDDIDESSLPDLGYLSPDPQPRRAITD</sequence>
<feature type="compositionally biased region" description="Basic and acidic residues" evidence="1">
    <location>
        <begin position="1116"/>
        <end position="1130"/>
    </location>
</feature>
<evidence type="ECO:0000313" key="2">
    <source>
        <dbReference type="EMBL" id="KAL3835984.1"/>
    </source>
</evidence>
<accession>A0ABD3TG35</accession>
<proteinExistence type="predicted"/>
<feature type="compositionally biased region" description="Polar residues" evidence="1">
    <location>
        <begin position="553"/>
        <end position="572"/>
    </location>
</feature>
<feature type="region of interest" description="Disordered" evidence="1">
    <location>
        <begin position="829"/>
        <end position="850"/>
    </location>
</feature>
<feature type="region of interest" description="Disordered" evidence="1">
    <location>
        <begin position="547"/>
        <end position="572"/>
    </location>
</feature>
<evidence type="ECO:0000256" key="1">
    <source>
        <dbReference type="SAM" id="MobiDB-lite"/>
    </source>
</evidence>
<feature type="compositionally biased region" description="Basic and acidic residues" evidence="1">
    <location>
        <begin position="9"/>
        <end position="20"/>
    </location>
</feature>
<reference evidence="2 3" key="1">
    <citation type="submission" date="2024-11" db="EMBL/GenBank/DDBJ databases">
        <title>Chromosome-level genome assembly of the freshwater bivalve Anodonta woodiana.</title>
        <authorList>
            <person name="Chen X."/>
        </authorList>
    </citation>
    <scope>NUCLEOTIDE SEQUENCE [LARGE SCALE GENOMIC DNA]</scope>
    <source>
        <strain evidence="2">MN2024</strain>
        <tissue evidence="2">Gills</tissue>
    </source>
</reference>
<gene>
    <name evidence="2" type="ORF">ACJMK2_021443</name>
</gene>
<feature type="compositionally biased region" description="Polar residues" evidence="1">
    <location>
        <begin position="52"/>
        <end position="67"/>
    </location>
</feature>
<feature type="region of interest" description="Disordered" evidence="1">
    <location>
        <begin position="1111"/>
        <end position="1130"/>
    </location>
</feature>
<protein>
    <submittedName>
        <fullName evidence="2">Uncharacterized protein</fullName>
    </submittedName>
</protein>
<organism evidence="2 3">
    <name type="scientific">Sinanodonta woodiana</name>
    <name type="common">Chinese pond mussel</name>
    <name type="synonym">Anodonta woodiana</name>
    <dbReference type="NCBI Taxonomy" id="1069815"/>
    <lineage>
        <taxon>Eukaryota</taxon>
        <taxon>Metazoa</taxon>
        <taxon>Spiralia</taxon>
        <taxon>Lophotrochozoa</taxon>
        <taxon>Mollusca</taxon>
        <taxon>Bivalvia</taxon>
        <taxon>Autobranchia</taxon>
        <taxon>Heteroconchia</taxon>
        <taxon>Palaeoheterodonta</taxon>
        <taxon>Unionida</taxon>
        <taxon>Unionoidea</taxon>
        <taxon>Unionidae</taxon>
        <taxon>Unioninae</taxon>
        <taxon>Sinanodonta</taxon>
    </lineage>
</organism>
<dbReference type="Proteomes" id="UP001634394">
    <property type="component" value="Unassembled WGS sequence"/>
</dbReference>
<dbReference type="EMBL" id="JBJQND010000018">
    <property type="protein sequence ID" value="KAL3835984.1"/>
    <property type="molecule type" value="Genomic_DNA"/>
</dbReference>
<feature type="region of interest" description="Disordered" evidence="1">
    <location>
        <begin position="956"/>
        <end position="1005"/>
    </location>
</feature>
<feature type="compositionally biased region" description="Basic and acidic residues" evidence="1">
    <location>
        <begin position="956"/>
        <end position="974"/>
    </location>
</feature>
<evidence type="ECO:0000313" key="3">
    <source>
        <dbReference type="Proteomes" id="UP001634394"/>
    </source>
</evidence>
<name>A0ABD3TG35_SINWO</name>
<dbReference type="AlphaFoldDB" id="A0ABD3TG35"/>
<comment type="caution">
    <text evidence="2">The sequence shown here is derived from an EMBL/GenBank/DDBJ whole genome shotgun (WGS) entry which is preliminary data.</text>
</comment>
<feature type="compositionally biased region" description="Polar residues" evidence="1">
    <location>
        <begin position="976"/>
        <end position="990"/>
    </location>
</feature>
<keyword evidence="3" id="KW-1185">Reference proteome</keyword>
<feature type="region of interest" description="Disordered" evidence="1">
    <location>
        <begin position="1238"/>
        <end position="1257"/>
    </location>
</feature>
<feature type="region of interest" description="Disordered" evidence="1">
    <location>
        <begin position="1"/>
        <end position="76"/>
    </location>
</feature>